<dbReference type="PRINTS" id="PR01840">
    <property type="entry name" value="TATCFAMILY"/>
</dbReference>
<dbReference type="HAMAP" id="MF_00902">
    <property type="entry name" value="TatC"/>
    <property type="match status" value="1"/>
</dbReference>
<dbReference type="InterPro" id="IPR019820">
    <property type="entry name" value="Sec-indep_translocase_CS"/>
</dbReference>
<feature type="transmembrane region" description="Helical" evidence="7">
    <location>
        <begin position="125"/>
        <end position="147"/>
    </location>
</feature>
<reference evidence="9" key="1">
    <citation type="journal article" date="2018" name="Int. J. Syst. Evol. Microbiol.">
        <title>Jatrophihabitans telluris sp. nov., isolated from sediment soil of lava forest wetlands and the emended description of the genus Jatrophihabitans.</title>
        <authorList>
            <person name="Lee K.C."/>
            <person name="Suh M.K."/>
            <person name="Eom M.K."/>
            <person name="Kim K.K."/>
            <person name="Kim J.S."/>
            <person name="Kim D.S."/>
            <person name="Ko S.H."/>
            <person name="Shin Y.K."/>
            <person name="Lee J.S."/>
        </authorList>
    </citation>
    <scope>NUCLEOTIDE SEQUENCE</scope>
    <source>
        <strain evidence="9">N237</strain>
    </source>
</reference>
<evidence type="ECO:0000313" key="9">
    <source>
        <dbReference type="EMBL" id="UQX86661.1"/>
    </source>
</evidence>
<dbReference type="PROSITE" id="PS01218">
    <property type="entry name" value="TATC"/>
    <property type="match status" value="1"/>
</dbReference>
<comment type="subcellular location">
    <subcellularLocation>
        <location evidence="7">Cell membrane</location>
        <topology evidence="7">Multi-pass membrane protein</topology>
    </subcellularLocation>
    <subcellularLocation>
        <location evidence="1">Membrane</location>
        <topology evidence="1">Multi-pass membrane protein</topology>
    </subcellularLocation>
</comment>
<dbReference type="EMBL" id="CP097332">
    <property type="protein sequence ID" value="UQX86661.1"/>
    <property type="molecule type" value="Genomic_DNA"/>
</dbReference>
<feature type="region of interest" description="Disordered" evidence="8">
    <location>
        <begin position="264"/>
        <end position="304"/>
    </location>
</feature>
<evidence type="ECO:0000256" key="8">
    <source>
        <dbReference type="SAM" id="MobiDB-lite"/>
    </source>
</evidence>
<keyword evidence="4 7" id="KW-1133">Transmembrane helix</keyword>
<name>A0ABY4QUA3_9ACTN</name>
<comment type="function">
    <text evidence="7">Part of the twin-arginine translocation (Tat) system that transports large folded proteins containing a characteristic twin-arginine motif in their signal peptide across membranes. Together with TatB, TatC is part of a receptor directly interacting with Tat signal peptides.</text>
</comment>
<feature type="transmembrane region" description="Helical" evidence="7">
    <location>
        <begin position="233"/>
        <end position="253"/>
    </location>
</feature>
<keyword evidence="10" id="KW-1185">Reference proteome</keyword>
<evidence type="ECO:0000256" key="5">
    <source>
        <dbReference type="ARBA" id="ARBA00023010"/>
    </source>
</evidence>
<feature type="transmembrane region" description="Helical" evidence="7">
    <location>
        <begin position="171"/>
        <end position="197"/>
    </location>
</feature>
<evidence type="ECO:0000256" key="6">
    <source>
        <dbReference type="ARBA" id="ARBA00023136"/>
    </source>
</evidence>
<dbReference type="InterPro" id="IPR002033">
    <property type="entry name" value="TatC"/>
</dbReference>
<feature type="transmembrane region" description="Helical" evidence="7">
    <location>
        <begin position="29"/>
        <end position="47"/>
    </location>
</feature>
<protein>
    <recommendedName>
        <fullName evidence="7">Sec-independent protein translocase protein TatC</fullName>
    </recommendedName>
</protein>
<keyword evidence="6 7" id="KW-0472">Membrane</keyword>
<proteinExistence type="inferred from homology"/>
<evidence type="ECO:0000313" key="10">
    <source>
        <dbReference type="Proteomes" id="UP001056336"/>
    </source>
</evidence>
<gene>
    <name evidence="7 9" type="primary">tatC</name>
    <name evidence="9" type="ORF">M6D93_10085</name>
</gene>
<organism evidence="9 10">
    <name type="scientific">Jatrophihabitans telluris</name>
    <dbReference type="NCBI Taxonomy" id="2038343"/>
    <lineage>
        <taxon>Bacteria</taxon>
        <taxon>Bacillati</taxon>
        <taxon>Actinomycetota</taxon>
        <taxon>Actinomycetes</taxon>
        <taxon>Jatrophihabitantales</taxon>
        <taxon>Jatrophihabitantaceae</taxon>
        <taxon>Jatrophihabitans</taxon>
    </lineage>
</organism>
<feature type="transmembrane region" description="Helical" evidence="7">
    <location>
        <begin position="92"/>
        <end position="113"/>
    </location>
</feature>
<evidence type="ECO:0000256" key="4">
    <source>
        <dbReference type="ARBA" id="ARBA00022989"/>
    </source>
</evidence>
<evidence type="ECO:0000256" key="2">
    <source>
        <dbReference type="ARBA" id="ARBA00022692"/>
    </source>
</evidence>
<comment type="subunit">
    <text evidence="7">The Tat system comprises two distinct complexes: a TatABC complex, containing multiple copies of TatA, TatB and TatC subunits, and a separate TatA complex, containing only TatA subunits. Substrates initially bind to the TatABC complex, which probably triggers association of the separate TatA complex to form the active translocon.</text>
</comment>
<dbReference type="PANTHER" id="PTHR30371">
    <property type="entry name" value="SEC-INDEPENDENT PROTEIN TRANSLOCASE PROTEIN TATC"/>
    <property type="match status" value="1"/>
</dbReference>
<dbReference type="RefSeq" id="WP_249769007.1">
    <property type="nucleotide sequence ID" value="NZ_CP097332.1"/>
</dbReference>
<dbReference type="NCBIfam" id="TIGR00945">
    <property type="entry name" value="tatC"/>
    <property type="match status" value="1"/>
</dbReference>
<evidence type="ECO:0000256" key="1">
    <source>
        <dbReference type="ARBA" id="ARBA00004141"/>
    </source>
</evidence>
<keyword evidence="2 7" id="KW-0812">Transmembrane</keyword>
<feature type="transmembrane region" description="Helical" evidence="7">
    <location>
        <begin position="209"/>
        <end position="227"/>
    </location>
</feature>
<keyword evidence="5 7" id="KW-0811">Translocation</keyword>
<sequence>MVKFRKRPAGDPEGRMSVLDHLRELRRRVAIVLVILFLGAIIGWLFYNPILHLLEKPYCNVPFQRRLGATKQSDCDLLYSAPLDGFTIRLKISMITGSIITAPLWLFQIWAFVTPGLRRSERKYSLIFAASSSVLFVAGMAMAYWTLSRGLNALIELSGSGTKAALGVQQYISFVTLVLLTFGASFELPLLIVMLNITRVLPYSLLKRGQRLGIFLVFVFTAVATPSTDPFTMTLMAVPLLLLFEAAVLVAFLHDRRRARRQIADEEQRAAEQLPDDVASVIDPRPSDLPTRAASLESEWTELP</sequence>
<dbReference type="PANTHER" id="PTHR30371:SF0">
    <property type="entry name" value="SEC-INDEPENDENT PROTEIN TRANSLOCASE PROTEIN TATC, CHLOROPLASTIC-RELATED"/>
    <property type="match status" value="1"/>
</dbReference>
<keyword evidence="3 7" id="KW-0653">Protein transport</keyword>
<dbReference type="Proteomes" id="UP001056336">
    <property type="component" value="Chromosome"/>
</dbReference>
<evidence type="ECO:0000256" key="7">
    <source>
        <dbReference type="HAMAP-Rule" id="MF_00902"/>
    </source>
</evidence>
<keyword evidence="7" id="KW-1003">Cell membrane</keyword>
<accession>A0ABY4QUA3</accession>
<reference evidence="9" key="2">
    <citation type="submission" date="2022-05" db="EMBL/GenBank/DDBJ databases">
        <authorList>
            <person name="Kim J.-S."/>
            <person name="Lee K."/>
            <person name="Suh M."/>
            <person name="Eom M."/>
            <person name="Kim J.-S."/>
            <person name="Kim D.-S."/>
            <person name="Ko S.-H."/>
            <person name="Shin Y."/>
            <person name="Lee J.-S."/>
        </authorList>
    </citation>
    <scope>NUCLEOTIDE SEQUENCE</scope>
    <source>
        <strain evidence="9">N237</strain>
    </source>
</reference>
<evidence type="ECO:0000256" key="3">
    <source>
        <dbReference type="ARBA" id="ARBA00022927"/>
    </source>
</evidence>
<dbReference type="Pfam" id="PF00902">
    <property type="entry name" value="TatC"/>
    <property type="match status" value="1"/>
</dbReference>
<keyword evidence="7" id="KW-0813">Transport</keyword>
<comment type="similarity">
    <text evidence="7">Belongs to the TatC family.</text>
</comment>